<dbReference type="EMBL" id="AP021878">
    <property type="protein sequence ID" value="BBO86814.1"/>
    <property type="molecule type" value="Genomic_DNA"/>
</dbReference>
<dbReference type="AlphaFoldDB" id="A0A5K8A384"/>
<gene>
    <name evidence="1" type="ORF">DSCO28_73800</name>
</gene>
<reference evidence="1 2" key="1">
    <citation type="submission" date="2019-11" db="EMBL/GenBank/DDBJ databases">
        <title>Comparative genomics of hydrocarbon-degrading Desulfosarcina strains.</title>
        <authorList>
            <person name="Watanabe M."/>
            <person name="Kojima H."/>
            <person name="Fukui M."/>
        </authorList>
    </citation>
    <scope>NUCLEOTIDE SEQUENCE [LARGE SCALE GENOMIC DNA]</scope>
    <source>
        <strain evidence="1 2">28bB2T</strain>
        <plasmid evidence="2">do28_2 dna</plasmid>
    </source>
</reference>
<proteinExistence type="predicted"/>
<dbReference type="Proteomes" id="UP000425960">
    <property type="component" value="Plasmid Do28_2"/>
</dbReference>
<dbReference type="KEGG" id="dov:DSCO28_73800"/>
<accession>A0A5K8A384</accession>
<geneLocation type="plasmid" evidence="2">
    <name>do28_2 dna</name>
</geneLocation>
<evidence type="ECO:0000313" key="2">
    <source>
        <dbReference type="Proteomes" id="UP000425960"/>
    </source>
</evidence>
<sequence>MNALMTHSMNAINTLLAFVEVSRVINAALAAIRNVGKLTLNGFALNIRRILW</sequence>
<organism evidence="1 2">
    <name type="scientific">Desulfosarcina ovata subsp. sediminis</name>
    <dbReference type="NCBI Taxonomy" id="885957"/>
    <lineage>
        <taxon>Bacteria</taxon>
        <taxon>Pseudomonadati</taxon>
        <taxon>Thermodesulfobacteriota</taxon>
        <taxon>Desulfobacteria</taxon>
        <taxon>Desulfobacterales</taxon>
        <taxon>Desulfosarcinaceae</taxon>
        <taxon>Desulfosarcina</taxon>
    </lineage>
</organism>
<name>A0A5K8A384_9BACT</name>
<protein>
    <submittedName>
        <fullName evidence="1">Uncharacterized protein</fullName>
    </submittedName>
</protein>
<evidence type="ECO:0000313" key="1">
    <source>
        <dbReference type="EMBL" id="BBO86814.1"/>
    </source>
</evidence>
<keyword evidence="1" id="KW-0614">Plasmid</keyword>